<organism evidence="1 2">
    <name type="scientific">Oryza sativa subsp. indica</name>
    <name type="common">Rice</name>
    <dbReference type="NCBI Taxonomy" id="39946"/>
    <lineage>
        <taxon>Eukaryota</taxon>
        <taxon>Viridiplantae</taxon>
        <taxon>Streptophyta</taxon>
        <taxon>Embryophyta</taxon>
        <taxon>Tracheophyta</taxon>
        <taxon>Spermatophyta</taxon>
        <taxon>Magnoliopsida</taxon>
        <taxon>Liliopsida</taxon>
        <taxon>Poales</taxon>
        <taxon>Poaceae</taxon>
        <taxon>BOP clade</taxon>
        <taxon>Oryzoideae</taxon>
        <taxon>Oryzeae</taxon>
        <taxon>Oryzinae</taxon>
        <taxon>Oryza</taxon>
        <taxon>Oryza sativa</taxon>
    </lineage>
</organism>
<protein>
    <submittedName>
        <fullName evidence="1">Uncharacterized protein</fullName>
    </submittedName>
</protein>
<dbReference type="EMBL" id="CM000129">
    <property type="protein sequence ID" value="EAY95013.1"/>
    <property type="molecule type" value="Genomic_DNA"/>
</dbReference>
<gene>
    <name evidence="1" type="ORF">OsI_16821</name>
</gene>
<keyword evidence="2" id="KW-1185">Reference proteome</keyword>
<reference evidence="1 2" key="1">
    <citation type="journal article" date="2005" name="PLoS Biol.">
        <title>The genomes of Oryza sativa: a history of duplications.</title>
        <authorList>
            <person name="Yu J."/>
            <person name="Wang J."/>
            <person name="Lin W."/>
            <person name="Li S."/>
            <person name="Li H."/>
            <person name="Zhou J."/>
            <person name="Ni P."/>
            <person name="Dong W."/>
            <person name="Hu S."/>
            <person name="Zeng C."/>
            <person name="Zhang J."/>
            <person name="Zhang Y."/>
            <person name="Li R."/>
            <person name="Xu Z."/>
            <person name="Li S."/>
            <person name="Li X."/>
            <person name="Zheng H."/>
            <person name="Cong L."/>
            <person name="Lin L."/>
            <person name="Yin J."/>
            <person name="Geng J."/>
            <person name="Li G."/>
            <person name="Shi J."/>
            <person name="Liu J."/>
            <person name="Lv H."/>
            <person name="Li J."/>
            <person name="Wang J."/>
            <person name="Deng Y."/>
            <person name="Ran L."/>
            <person name="Shi X."/>
            <person name="Wang X."/>
            <person name="Wu Q."/>
            <person name="Li C."/>
            <person name="Ren X."/>
            <person name="Wang J."/>
            <person name="Wang X."/>
            <person name="Li D."/>
            <person name="Liu D."/>
            <person name="Zhang X."/>
            <person name="Ji Z."/>
            <person name="Zhao W."/>
            <person name="Sun Y."/>
            <person name="Zhang Z."/>
            <person name="Bao J."/>
            <person name="Han Y."/>
            <person name="Dong L."/>
            <person name="Ji J."/>
            <person name="Chen P."/>
            <person name="Wu S."/>
            <person name="Liu J."/>
            <person name="Xiao Y."/>
            <person name="Bu D."/>
            <person name="Tan J."/>
            <person name="Yang L."/>
            <person name="Ye C."/>
            <person name="Zhang J."/>
            <person name="Xu J."/>
            <person name="Zhou Y."/>
            <person name="Yu Y."/>
            <person name="Zhang B."/>
            <person name="Zhuang S."/>
            <person name="Wei H."/>
            <person name="Liu B."/>
            <person name="Lei M."/>
            <person name="Yu H."/>
            <person name="Li Y."/>
            <person name="Xu H."/>
            <person name="Wei S."/>
            <person name="He X."/>
            <person name="Fang L."/>
            <person name="Zhang Z."/>
            <person name="Zhang Y."/>
            <person name="Huang X."/>
            <person name="Su Z."/>
            <person name="Tong W."/>
            <person name="Li J."/>
            <person name="Tong Z."/>
            <person name="Li S."/>
            <person name="Ye J."/>
            <person name="Wang L."/>
            <person name="Fang L."/>
            <person name="Lei T."/>
            <person name="Chen C."/>
            <person name="Chen H."/>
            <person name="Xu Z."/>
            <person name="Li H."/>
            <person name="Huang H."/>
            <person name="Zhang F."/>
            <person name="Xu H."/>
            <person name="Li N."/>
            <person name="Zhao C."/>
            <person name="Li S."/>
            <person name="Dong L."/>
            <person name="Huang Y."/>
            <person name="Li L."/>
            <person name="Xi Y."/>
            <person name="Qi Q."/>
            <person name="Li W."/>
            <person name="Zhang B."/>
            <person name="Hu W."/>
            <person name="Zhang Y."/>
            <person name="Tian X."/>
            <person name="Jiao Y."/>
            <person name="Liang X."/>
            <person name="Jin J."/>
            <person name="Gao L."/>
            <person name="Zheng W."/>
            <person name="Hao B."/>
            <person name="Liu S."/>
            <person name="Wang W."/>
            <person name="Yuan L."/>
            <person name="Cao M."/>
            <person name="McDermott J."/>
            <person name="Samudrala R."/>
            <person name="Wang J."/>
            <person name="Wong G.K."/>
            <person name="Yang H."/>
        </authorList>
    </citation>
    <scope>NUCLEOTIDE SEQUENCE [LARGE SCALE GENOMIC DNA]</scope>
    <source>
        <strain evidence="2">cv. 93-11</strain>
    </source>
</reference>
<dbReference type="AlphaFoldDB" id="A2XW03"/>
<accession>A2XW03</accession>
<evidence type="ECO:0000313" key="1">
    <source>
        <dbReference type="EMBL" id="EAY95013.1"/>
    </source>
</evidence>
<proteinExistence type="predicted"/>
<dbReference type="Gramene" id="BGIOSGA014632-TA">
    <property type="protein sequence ID" value="BGIOSGA014632-PA"/>
    <property type="gene ID" value="BGIOSGA014632"/>
</dbReference>
<dbReference type="OMA" id="LVYYNER"/>
<sequence>MVIAERLWVLMWSEPASVPTLTARPTNHDGADAGCYVAQRPTRRNGLPRQGWGVVGPQFAMDTLSSVSFLAIRRGLWEWGRGGQPQWLVYYNERERFRMDLEALATLQLINGRGTRKKMGCGGGRLYVGLTY</sequence>
<dbReference type="Proteomes" id="UP000007015">
    <property type="component" value="Chromosome 4"/>
</dbReference>
<dbReference type="HOGENOM" id="CLU_1952281_0_0_1"/>
<evidence type="ECO:0000313" key="2">
    <source>
        <dbReference type="Proteomes" id="UP000007015"/>
    </source>
</evidence>
<name>A2XW03_ORYSI</name>